<feature type="region of interest" description="Disordered" evidence="3">
    <location>
        <begin position="516"/>
        <end position="540"/>
    </location>
</feature>
<feature type="compositionally biased region" description="Pro residues" evidence="3">
    <location>
        <begin position="708"/>
        <end position="717"/>
    </location>
</feature>
<feature type="non-terminal residue" evidence="6">
    <location>
        <position position="1212"/>
    </location>
</feature>
<dbReference type="RefSeq" id="XP_045569360.1">
    <property type="nucleotide sequence ID" value="XM_045713404.1"/>
</dbReference>
<feature type="compositionally biased region" description="Polar residues" evidence="3">
    <location>
        <begin position="417"/>
        <end position="432"/>
    </location>
</feature>
<dbReference type="Gene3D" id="2.20.100.10">
    <property type="entry name" value="Thrombospondin type-1 (TSP1) repeat"/>
    <property type="match status" value="6"/>
</dbReference>
<keyword evidence="6" id="KW-0645">Protease</keyword>
<evidence type="ECO:0000256" key="2">
    <source>
        <dbReference type="ARBA" id="ARBA00022525"/>
    </source>
</evidence>
<reference evidence="6" key="1">
    <citation type="submission" date="2025-08" db="UniProtKB">
        <authorList>
            <consortium name="RefSeq"/>
        </authorList>
    </citation>
    <scope>IDENTIFICATION</scope>
</reference>
<feature type="compositionally biased region" description="Low complexity" evidence="3">
    <location>
        <begin position="333"/>
        <end position="343"/>
    </location>
</feature>
<dbReference type="Proteomes" id="UP001652741">
    <property type="component" value="Unplaced"/>
</dbReference>
<feature type="compositionally biased region" description="Low complexity" evidence="3">
    <location>
        <begin position="860"/>
        <end position="872"/>
    </location>
</feature>
<dbReference type="Pfam" id="PF19030">
    <property type="entry name" value="TSP1_ADAMTS"/>
    <property type="match status" value="6"/>
</dbReference>
<dbReference type="PROSITE" id="PS50092">
    <property type="entry name" value="TSP1"/>
    <property type="match status" value="6"/>
</dbReference>
<feature type="compositionally biased region" description="Polar residues" evidence="3">
    <location>
        <begin position="879"/>
        <end position="892"/>
    </location>
</feature>
<protein>
    <submittedName>
        <fullName evidence="6">A disintegrin and metalloproteinase with thrombospondin motifs 7</fullName>
    </submittedName>
</protein>
<dbReference type="InterPro" id="IPR010294">
    <property type="entry name" value="ADAMTS_spacer1"/>
</dbReference>
<feature type="region of interest" description="Disordered" evidence="3">
    <location>
        <begin position="697"/>
        <end position="835"/>
    </location>
</feature>
<feature type="region of interest" description="Disordered" evidence="3">
    <location>
        <begin position="392"/>
        <end position="469"/>
    </location>
</feature>
<evidence type="ECO:0000259" key="4">
    <source>
        <dbReference type="Pfam" id="PF05986"/>
    </source>
</evidence>
<dbReference type="SUPFAM" id="SSF82895">
    <property type="entry name" value="TSP-1 type 1 repeat"/>
    <property type="match status" value="6"/>
</dbReference>
<evidence type="ECO:0000313" key="5">
    <source>
        <dbReference type="Proteomes" id="UP001652741"/>
    </source>
</evidence>
<keyword evidence="6" id="KW-0482">Metalloprotease</keyword>
<dbReference type="InterPro" id="IPR000884">
    <property type="entry name" value="TSP1_rpt"/>
</dbReference>
<dbReference type="Gene3D" id="2.60.120.830">
    <property type="match status" value="1"/>
</dbReference>
<evidence type="ECO:0000313" key="6">
    <source>
        <dbReference type="RefSeq" id="XP_045569360.1"/>
    </source>
</evidence>
<feature type="non-terminal residue" evidence="6">
    <location>
        <position position="1"/>
    </location>
</feature>
<feature type="compositionally biased region" description="Basic and acidic residues" evidence="3">
    <location>
        <begin position="407"/>
        <end position="416"/>
    </location>
</feature>
<feature type="region of interest" description="Disordered" evidence="3">
    <location>
        <begin position="296"/>
        <end position="353"/>
    </location>
</feature>
<dbReference type="Pfam" id="PF05986">
    <property type="entry name" value="ADAMTS_spacer1"/>
    <property type="match status" value="1"/>
</dbReference>
<dbReference type="PANTHER" id="PTHR13723:SF142">
    <property type="entry name" value="A DISINTEGRIN AND METALLOPROTEINASE WITH THROMBOSPONDIN MOTIFS 7"/>
    <property type="match status" value="1"/>
</dbReference>
<feature type="compositionally biased region" description="Polar residues" evidence="3">
    <location>
        <begin position="516"/>
        <end position="531"/>
    </location>
</feature>
<feature type="compositionally biased region" description="Low complexity" evidence="3">
    <location>
        <begin position="731"/>
        <end position="749"/>
    </location>
</feature>
<feature type="compositionally biased region" description="Polar residues" evidence="3">
    <location>
        <begin position="802"/>
        <end position="817"/>
    </location>
</feature>
<feature type="region of interest" description="Disordered" evidence="3">
    <location>
        <begin position="601"/>
        <end position="621"/>
    </location>
</feature>
<dbReference type="SMART" id="SM00209">
    <property type="entry name" value="TSP1"/>
    <property type="match status" value="6"/>
</dbReference>
<keyword evidence="6" id="KW-0378">Hydrolase</keyword>
<feature type="compositionally biased region" description="Pro residues" evidence="3">
    <location>
        <begin position="934"/>
        <end position="962"/>
    </location>
</feature>
<dbReference type="PANTHER" id="PTHR13723">
    <property type="entry name" value="ADAMTS A DISINTEGRIN AND METALLOPROTEASE WITH THROMBOSPONDIN MOTIFS PROTEASE"/>
    <property type="match status" value="1"/>
</dbReference>
<gene>
    <name evidence="6" type="primary">LOC106587799</name>
</gene>
<proteinExistence type="predicted"/>
<accession>A0ABM3EE54</accession>
<dbReference type="GeneID" id="106587799"/>
<keyword evidence="5" id="KW-1185">Reference proteome</keyword>
<evidence type="ECO:0000256" key="1">
    <source>
        <dbReference type="ARBA" id="ARBA00004613"/>
    </source>
</evidence>
<feature type="compositionally biased region" description="Pro residues" evidence="3">
    <location>
        <begin position="974"/>
        <end position="987"/>
    </location>
</feature>
<dbReference type="InterPro" id="IPR050439">
    <property type="entry name" value="ADAMTS_ADAMTS-like"/>
</dbReference>
<name>A0ABM3EE54_SALSA</name>
<feature type="compositionally biased region" description="Pro residues" evidence="3">
    <location>
        <begin position="904"/>
        <end position="921"/>
    </location>
</feature>
<organism evidence="5 6">
    <name type="scientific">Salmo salar</name>
    <name type="common">Atlantic salmon</name>
    <dbReference type="NCBI Taxonomy" id="8030"/>
    <lineage>
        <taxon>Eukaryota</taxon>
        <taxon>Metazoa</taxon>
        <taxon>Chordata</taxon>
        <taxon>Craniata</taxon>
        <taxon>Vertebrata</taxon>
        <taxon>Euteleostomi</taxon>
        <taxon>Actinopterygii</taxon>
        <taxon>Neopterygii</taxon>
        <taxon>Teleostei</taxon>
        <taxon>Protacanthopterygii</taxon>
        <taxon>Salmoniformes</taxon>
        <taxon>Salmonidae</taxon>
        <taxon>Salmoninae</taxon>
        <taxon>Salmo</taxon>
    </lineage>
</organism>
<sequence length="1212" mass="131538">YVDIGLIPEGARDIRIEEVAEAGNFLALRSDDPGKYFLNGGWTIQWNGEYKAAGTVFTYERTGQLENLTSPGPTLEPVWIQLLFQETNPGVRYEYTIHRETLLDSDNDIPNPGFFWKYGSWTECSATCGTGVQRQIVHCVERTSGIVEEGYCDPSTRPDDKRASCNEELCPAIWWVGEWQKCSATCGEKGLAKRTVLCIQAVGLEENRALQPSECHHMPRPESAAPCNAHVPCPADWSTGNWSECSLTCGGGVRSRKVVCSRNTGVDCDPRKNPSSLTPCYLQDCPQIIDVFGGSNDWSGSGSSSKEINEINSIPDSNPLPKHSTTRTQPRAPNNLNNIIPHPNHIDKTTDNSAKNNVPVDDFYYDYNFIKFHEDISYDFGLGNNGKDLVGDLGLDPQQEPKPSSSAEEHVYRETTTDPPTATSPISTTFKTTPFIREVEEPQDPNLDNVEVDGRPQTAKPNEVEREEEDVLLSEDYFLPVSTTPSAPVIETRFSQSWKGTNGNFGWPHYLSSAASPVSTSMGTTDNTHGPQSEEKDDENTDIYVHFDVEDGNVGTTIECTTTSPVSHDYEDGTVPTTMVEKVKEVGVLDYNSHQETAIGLQSPGYQDETESPVPPLDPPSPGPVFEFETYEDSFFTTTLSQWEATTSLPYAPPAPDSTEDYNGVSPGEPDFDQQDFEIGPKADSEVNLGVTDSDFTVTSRPVSQEPHLPPSPPPPLSHSLSGNQENIKHSTSTTGSDSSPPTYLEGDPQSPPGSDSPPSTHLEGDPQSPPGSDSPPSTHLEGDPQSPPPSMLAETEPATAQLETDISAQSSTTGPTPSKGANAGPPVPSPYGWSEIDYNEILIPPMLRSRGMDPPLTYQPPVDVTTTTPQDGTKPMPLTQSEPAVSPSNSPEPAVSPTHSPEPAVPPTHSPEPAVPPTHSPEPAVSPTHSPEPAVPPTHSPEPAVPPTHSPEPAVPPPIPLSQPRAPTYSPEPAVPPTHSPEPAVPPTHSLEPAVPPPIPLSQPCPPPIPLIQPHAHSANPFSHHTLVDTRANPSAKPSSTPPSFWRAGNWSACSTSCGLGAIWRLVVCSTGLESDCDLTKRPVPARRCYLRPCSSWRIGNWTKCSKNCGGGVTLREIQCFDTRDQRPLRPFHCQTVSTRPVSRMPCLPQPCLDWYSSSWGQCSEVCGEGSSERLVTCPEEDRCDEDHQPSNIQTCNSQPCTQWVTGSWGQ</sequence>
<feature type="domain" description="ADAMTS/ADAMTS-like Spacer 1" evidence="4">
    <location>
        <begin position="1"/>
        <end position="98"/>
    </location>
</feature>
<dbReference type="InterPro" id="IPR036383">
    <property type="entry name" value="TSP1_rpt_sf"/>
</dbReference>
<comment type="subcellular location">
    <subcellularLocation>
        <location evidence="1">Secreted</location>
    </subcellularLocation>
</comment>
<feature type="region of interest" description="Disordered" evidence="3">
    <location>
        <begin position="648"/>
        <end position="678"/>
    </location>
</feature>
<keyword evidence="2" id="KW-0964">Secreted</keyword>
<feature type="region of interest" description="Disordered" evidence="3">
    <location>
        <begin position="847"/>
        <end position="995"/>
    </location>
</feature>
<feature type="compositionally biased region" description="Low complexity" evidence="3">
    <location>
        <begin position="296"/>
        <end position="314"/>
    </location>
</feature>
<evidence type="ECO:0000256" key="3">
    <source>
        <dbReference type="SAM" id="MobiDB-lite"/>
    </source>
</evidence>